<keyword evidence="2" id="KW-0238">DNA-binding</keyword>
<dbReference type="Pfam" id="PF07729">
    <property type="entry name" value="FCD"/>
    <property type="match status" value="1"/>
</dbReference>
<evidence type="ECO:0000259" key="4">
    <source>
        <dbReference type="PROSITE" id="PS50949"/>
    </source>
</evidence>
<dbReference type="Proteomes" id="UP000566813">
    <property type="component" value="Unassembled WGS sequence"/>
</dbReference>
<feature type="domain" description="HTH gntR-type" evidence="4">
    <location>
        <begin position="20"/>
        <end position="87"/>
    </location>
</feature>
<dbReference type="RefSeq" id="WP_185664402.1">
    <property type="nucleotide sequence ID" value="NZ_JACLAW010000008.1"/>
</dbReference>
<evidence type="ECO:0000256" key="2">
    <source>
        <dbReference type="ARBA" id="ARBA00023125"/>
    </source>
</evidence>
<keyword evidence="3" id="KW-0804">Transcription</keyword>
<name>A0A7X1FTK1_9SPHN</name>
<evidence type="ECO:0000313" key="5">
    <source>
        <dbReference type="EMBL" id="MBC2666097.1"/>
    </source>
</evidence>
<dbReference type="GO" id="GO:0003700">
    <property type="term" value="F:DNA-binding transcription factor activity"/>
    <property type="evidence" value="ECO:0007669"/>
    <property type="project" value="InterPro"/>
</dbReference>
<comment type="caution">
    <text evidence="5">The sequence shown here is derived from an EMBL/GenBank/DDBJ whole genome shotgun (WGS) entry which is preliminary data.</text>
</comment>
<dbReference type="Pfam" id="PF00392">
    <property type="entry name" value="GntR"/>
    <property type="match status" value="1"/>
</dbReference>
<keyword evidence="6" id="KW-1185">Reference proteome</keyword>
<proteinExistence type="predicted"/>
<dbReference type="InterPro" id="IPR036390">
    <property type="entry name" value="WH_DNA-bd_sf"/>
</dbReference>
<keyword evidence="1" id="KW-0805">Transcription regulation</keyword>
<dbReference type="PANTHER" id="PTHR43537:SF49">
    <property type="entry name" value="TRANSCRIPTIONAL REGULATORY PROTEIN"/>
    <property type="match status" value="1"/>
</dbReference>
<accession>A0A7X1FTK1</accession>
<dbReference type="InterPro" id="IPR036388">
    <property type="entry name" value="WH-like_DNA-bd_sf"/>
</dbReference>
<gene>
    <name evidence="5" type="ORF">H7F51_11270</name>
</gene>
<organism evidence="5 6">
    <name type="scientific">Novosphingobium flavum</name>
    <dbReference type="NCBI Taxonomy" id="1778672"/>
    <lineage>
        <taxon>Bacteria</taxon>
        <taxon>Pseudomonadati</taxon>
        <taxon>Pseudomonadota</taxon>
        <taxon>Alphaproteobacteria</taxon>
        <taxon>Sphingomonadales</taxon>
        <taxon>Sphingomonadaceae</taxon>
        <taxon>Novosphingobium</taxon>
    </lineage>
</organism>
<dbReference type="SMART" id="SM00345">
    <property type="entry name" value="HTH_GNTR"/>
    <property type="match status" value="1"/>
</dbReference>
<dbReference type="PROSITE" id="PS50949">
    <property type="entry name" value="HTH_GNTR"/>
    <property type="match status" value="1"/>
</dbReference>
<dbReference type="PANTHER" id="PTHR43537">
    <property type="entry name" value="TRANSCRIPTIONAL REGULATOR, GNTR FAMILY"/>
    <property type="match status" value="1"/>
</dbReference>
<dbReference type="GO" id="GO:0003677">
    <property type="term" value="F:DNA binding"/>
    <property type="evidence" value="ECO:0007669"/>
    <property type="project" value="UniProtKB-KW"/>
</dbReference>
<dbReference type="SUPFAM" id="SSF46785">
    <property type="entry name" value="Winged helix' DNA-binding domain"/>
    <property type="match status" value="1"/>
</dbReference>
<evidence type="ECO:0000256" key="3">
    <source>
        <dbReference type="ARBA" id="ARBA00023163"/>
    </source>
</evidence>
<evidence type="ECO:0000313" key="6">
    <source>
        <dbReference type="Proteomes" id="UP000566813"/>
    </source>
</evidence>
<evidence type="ECO:0000256" key="1">
    <source>
        <dbReference type="ARBA" id="ARBA00023015"/>
    </source>
</evidence>
<dbReference type="AlphaFoldDB" id="A0A7X1FTK1"/>
<sequence length="238" mass="26548">MDKGIISRGKGPRPEPIAQRSLAESVGEALLREIFSARLLPGARVDLAAYAALWDVSITPVRDAAKNLETQGFLKVRARRGVFVAELGPKEVRDIFDVRIALECAAIRLATPDIPEHEIVRAIGLYTDAGTTTDPRERERLLRKVDALIHSIAQKWCGNARLAKLLEELGELVHWCQNTIIAQLDEPLFVTLPEHLGICEAVRARDPERAEQAMRVHLTNTLERIQTFLSARQMRPAA</sequence>
<dbReference type="InterPro" id="IPR011711">
    <property type="entry name" value="GntR_C"/>
</dbReference>
<reference evidence="5 6" key="1">
    <citation type="submission" date="2020-08" db="EMBL/GenBank/DDBJ databases">
        <title>The genome sequence of type strain Novosphingobium flavum NBRC 111647.</title>
        <authorList>
            <person name="Liu Y."/>
        </authorList>
    </citation>
    <scope>NUCLEOTIDE SEQUENCE [LARGE SCALE GENOMIC DNA]</scope>
    <source>
        <strain evidence="5 6">NBRC 111647</strain>
    </source>
</reference>
<dbReference type="Gene3D" id="1.10.10.10">
    <property type="entry name" value="Winged helix-like DNA-binding domain superfamily/Winged helix DNA-binding domain"/>
    <property type="match status" value="1"/>
</dbReference>
<protein>
    <submittedName>
        <fullName evidence="5">GntR family transcriptional regulator</fullName>
    </submittedName>
</protein>
<dbReference type="SUPFAM" id="SSF48008">
    <property type="entry name" value="GntR ligand-binding domain-like"/>
    <property type="match status" value="1"/>
</dbReference>
<dbReference type="EMBL" id="JACLAW010000008">
    <property type="protein sequence ID" value="MBC2666097.1"/>
    <property type="molecule type" value="Genomic_DNA"/>
</dbReference>
<dbReference type="SMART" id="SM00895">
    <property type="entry name" value="FCD"/>
    <property type="match status" value="1"/>
</dbReference>
<dbReference type="Gene3D" id="1.20.120.530">
    <property type="entry name" value="GntR ligand-binding domain-like"/>
    <property type="match status" value="1"/>
</dbReference>
<dbReference type="InterPro" id="IPR000524">
    <property type="entry name" value="Tscrpt_reg_HTH_GntR"/>
</dbReference>
<dbReference type="InterPro" id="IPR008920">
    <property type="entry name" value="TF_FadR/GntR_C"/>
</dbReference>